<evidence type="ECO:0000259" key="1">
    <source>
        <dbReference type="PROSITE" id="PS51186"/>
    </source>
</evidence>
<dbReference type="SUPFAM" id="SSF55729">
    <property type="entry name" value="Acyl-CoA N-acyltransferases (Nat)"/>
    <property type="match status" value="1"/>
</dbReference>
<dbReference type="InterPro" id="IPR016181">
    <property type="entry name" value="Acyl_CoA_acyltransferase"/>
</dbReference>
<dbReference type="GO" id="GO:0016747">
    <property type="term" value="F:acyltransferase activity, transferring groups other than amino-acyl groups"/>
    <property type="evidence" value="ECO:0007669"/>
    <property type="project" value="InterPro"/>
</dbReference>
<dbReference type="AlphaFoldDB" id="A0A918KRQ4"/>
<organism evidence="2 3">
    <name type="scientific">Litorimonas cladophorae</name>
    <dbReference type="NCBI Taxonomy" id="1220491"/>
    <lineage>
        <taxon>Bacteria</taxon>
        <taxon>Pseudomonadati</taxon>
        <taxon>Pseudomonadota</taxon>
        <taxon>Alphaproteobacteria</taxon>
        <taxon>Maricaulales</taxon>
        <taxon>Robiginitomaculaceae</taxon>
    </lineage>
</organism>
<comment type="caution">
    <text evidence="2">The sequence shown here is derived from an EMBL/GenBank/DDBJ whole genome shotgun (WGS) entry which is preliminary data.</text>
</comment>
<gene>
    <name evidence="2" type="ORF">GCM10011309_24340</name>
</gene>
<protein>
    <recommendedName>
        <fullName evidence="1">N-acetyltransferase domain-containing protein</fullName>
    </recommendedName>
</protein>
<proteinExistence type="predicted"/>
<accession>A0A918KRQ4</accession>
<evidence type="ECO:0000313" key="2">
    <source>
        <dbReference type="EMBL" id="GGX73427.1"/>
    </source>
</evidence>
<feature type="domain" description="N-acetyltransferase" evidence="1">
    <location>
        <begin position="154"/>
        <end position="314"/>
    </location>
</feature>
<name>A0A918KRQ4_9PROT</name>
<evidence type="ECO:0000313" key="3">
    <source>
        <dbReference type="Proteomes" id="UP000600865"/>
    </source>
</evidence>
<dbReference type="Proteomes" id="UP000600865">
    <property type="component" value="Unassembled WGS sequence"/>
</dbReference>
<keyword evidence="3" id="KW-1185">Reference proteome</keyword>
<dbReference type="RefSeq" id="WP_189586538.1">
    <property type="nucleotide sequence ID" value="NZ_BMYV01000003.1"/>
</dbReference>
<dbReference type="Gene3D" id="3.40.630.30">
    <property type="match status" value="1"/>
</dbReference>
<reference evidence="2 3" key="1">
    <citation type="journal article" date="2014" name="Int. J. Syst. Evol. Microbiol.">
        <title>Complete genome sequence of Corynebacterium casei LMG S-19264T (=DSM 44701T), isolated from a smear-ripened cheese.</title>
        <authorList>
            <consortium name="US DOE Joint Genome Institute (JGI-PGF)"/>
            <person name="Walter F."/>
            <person name="Albersmeier A."/>
            <person name="Kalinowski J."/>
            <person name="Ruckert C."/>
        </authorList>
    </citation>
    <scope>NUCLEOTIDE SEQUENCE [LARGE SCALE GENOMIC DNA]</scope>
    <source>
        <strain evidence="2 3">KCTC 23968</strain>
    </source>
</reference>
<dbReference type="Pfam" id="PF00583">
    <property type="entry name" value="Acetyltransf_1"/>
    <property type="match status" value="1"/>
</dbReference>
<dbReference type="EMBL" id="BMYV01000003">
    <property type="protein sequence ID" value="GGX73427.1"/>
    <property type="molecule type" value="Genomic_DNA"/>
</dbReference>
<sequence>MSSQSYIIDTNIIIGLEDNHTVKPAYSTFSSLAAKHKIDVLVHEAARDDINRDKNVIRRNISLSKLEKFQEIGKVKGLTKVDLEKEYGPLSKHNDVVDARLLNAVKIGAADFLVTQDQGLHDRAQKHSTDLSRRVLFVADAAQLLQSTYEPKEVPIRNVADVSAHTINVEDTFFDSLRDGYGRETFNQWWKDKCVKGRRPCWVVYDNDQLAGLIVRKDESGDDTDASQKLKRILKICTFKVCPEKRGVKLGELLLKQAFWYAQSNDYDLAYLTTYAEQDALINLLEYYGFEHTSTKGDGELIYERRFSNAKLATSEGQNVFDADRLNYPRFVTTDNVRAFGIPIKEDYHDILYPDLRNAVQSDLFKDAAENGVMKRPGNTIRKVYLCRAPSKLAEPGSILFFYKSKSSEPPSQAMTAVAILEEVALANSTKELMQLTGGRSVYSESELQGWRADEKPVKVINYLLVGYIDPPIELQELRERKVVTGKNPPQSIYELRGEKLTSLLQRINLGFEV</sequence>
<dbReference type="InterPro" id="IPR000182">
    <property type="entry name" value="GNAT_dom"/>
</dbReference>
<dbReference type="PROSITE" id="PS51186">
    <property type="entry name" value="GNAT"/>
    <property type="match status" value="1"/>
</dbReference>